<feature type="region of interest" description="Disordered" evidence="1">
    <location>
        <begin position="1"/>
        <end position="44"/>
    </location>
</feature>
<proteinExistence type="predicted"/>
<organism evidence="2 3">
    <name type="scientific">Heterodera trifolii</name>
    <dbReference type="NCBI Taxonomy" id="157864"/>
    <lineage>
        <taxon>Eukaryota</taxon>
        <taxon>Metazoa</taxon>
        <taxon>Ecdysozoa</taxon>
        <taxon>Nematoda</taxon>
        <taxon>Chromadorea</taxon>
        <taxon>Rhabditida</taxon>
        <taxon>Tylenchina</taxon>
        <taxon>Tylenchomorpha</taxon>
        <taxon>Tylenchoidea</taxon>
        <taxon>Heteroderidae</taxon>
        <taxon>Heteroderinae</taxon>
        <taxon>Heterodera</taxon>
    </lineage>
</organism>
<evidence type="ECO:0000256" key="1">
    <source>
        <dbReference type="SAM" id="MobiDB-lite"/>
    </source>
</evidence>
<protein>
    <submittedName>
        <fullName evidence="2">Uncharacterized protein</fullName>
    </submittedName>
</protein>
<comment type="caution">
    <text evidence="2">The sequence shown here is derived from an EMBL/GenBank/DDBJ whole genome shotgun (WGS) entry which is preliminary data.</text>
</comment>
<name>A0ABD2J3A1_9BILA</name>
<feature type="compositionally biased region" description="Basic residues" evidence="1">
    <location>
        <begin position="30"/>
        <end position="43"/>
    </location>
</feature>
<dbReference type="Proteomes" id="UP001620626">
    <property type="component" value="Unassembled WGS sequence"/>
</dbReference>
<keyword evidence="3" id="KW-1185">Reference proteome</keyword>
<evidence type="ECO:0000313" key="2">
    <source>
        <dbReference type="EMBL" id="KAL3084135.1"/>
    </source>
</evidence>
<accession>A0ABD2J3A1</accession>
<dbReference type="EMBL" id="JBICBT010001085">
    <property type="protein sequence ID" value="KAL3084135.1"/>
    <property type="molecule type" value="Genomic_DNA"/>
</dbReference>
<dbReference type="AlphaFoldDB" id="A0ABD2J3A1"/>
<reference evidence="2 3" key="1">
    <citation type="submission" date="2024-10" db="EMBL/GenBank/DDBJ databases">
        <authorList>
            <person name="Kim D."/>
        </authorList>
    </citation>
    <scope>NUCLEOTIDE SEQUENCE [LARGE SCALE GENOMIC DNA]</scope>
    <source>
        <strain evidence="2">BH-2024</strain>
    </source>
</reference>
<sequence length="174" mass="19699">MEKNEEWCECDDGKSVNDDETDKGRDERLNRRRNQPNNKRRGEKGKFMLVESVRDNAQSTRDSIRALRDITDLTVKQLDAKDLPPAWAPPVPSRAHFHDGYVFCALDNVVAAYGLGRHFRLAFTTNALDDGTVTLLAADPVYLPPKCKRMKVPKECFVRSVALSAFCQVISVLF</sequence>
<feature type="compositionally biased region" description="Basic and acidic residues" evidence="1">
    <location>
        <begin position="1"/>
        <end position="29"/>
    </location>
</feature>
<gene>
    <name evidence="2" type="ORF">niasHT_033239</name>
</gene>
<evidence type="ECO:0000313" key="3">
    <source>
        <dbReference type="Proteomes" id="UP001620626"/>
    </source>
</evidence>